<dbReference type="RefSeq" id="WP_035961339.1">
    <property type="nucleotide sequence ID" value="NZ_JROM01000016.1"/>
</dbReference>
<sequence length="105" mass="12291">MSAPAITPRTKYRALVAEELERFNATAVGDLNDLRHPSAYIHYINIHRFDNAVLEDREDFRAVCGFQWKQAPEVTELRNSLSPSDEFCPRCWVLVHRDLFGRWSR</sequence>
<reference evidence="1 2" key="1">
    <citation type="submission" date="2014-09" db="EMBL/GenBank/DDBJ databases">
        <title>High-quality draft genome sequence of Kocuria marina SO9-6, an actinobacterium isolated from a copper mine.</title>
        <authorList>
            <person name="Castro D.B."/>
            <person name="Pereira L.B."/>
            <person name="Silva M.V."/>
            <person name="Silva B.P."/>
            <person name="Zanardi B.R."/>
            <person name="Carlos C."/>
            <person name="Belgini D.R."/>
            <person name="Limache E.G."/>
            <person name="Lacerda G.V."/>
            <person name="Nery M.B."/>
            <person name="Gomes M.B."/>
            <person name="Souza S."/>
            <person name="Silva T.M."/>
            <person name="Rodrigues V.D."/>
            <person name="Paulino L.C."/>
            <person name="Vicentini R."/>
            <person name="Ferraz L.F."/>
            <person name="Ottoboni L.M."/>
        </authorList>
    </citation>
    <scope>NUCLEOTIDE SEQUENCE [LARGE SCALE GENOMIC DNA]</scope>
    <source>
        <strain evidence="1 2">SO9-6</strain>
    </source>
</reference>
<proteinExistence type="predicted"/>
<evidence type="ECO:0000313" key="1">
    <source>
        <dbReference type="EMBL" id="KHE74834.1"/>
    </source>
</evidence>
<dbReference type="Proteomes" id="UP000030664">
    <property type="component" value="Unassembled WGS sequence"/>
</dbReference>
<gene>
    <name evidence="1" type="ORF">AS25_03165</name>
</gene>
<evidence type="ECO:0000313" key="2">
    <source>
        <dbReference type="Proteomes" id="UP000030664"/>
    </source>
</evidence>
<dbReference type="AlphaFoldDB" id="A0A0B0DHV5"/>
<protein>
    <submittedName>
        <fullName evidence="1">Uncharacterized protein</fullName>
    </submittedName>
</protein>
<dbReference type="STRING" id="223184.AS25_03165"/>
<dbReference type="EMBL" id="JROM01000016">
    <property type="protein sequence ID" value="KHE74834.1"/>
    <property type="molecule type" value="Genomic_DNA"/>
</dbReference>
<organism evidence="1 2">
    <name type="scientific">Kocuria marina</name>
    <dbReference type="NCBI Taxonomy" id="223184"/>
    <lineage>
        <taxon>Bacteria</taxon>
        <taxon>Bacillati</taxon>
        <taxon>Actinomycetota</taxon>
        <taxon>Actinomycetes</taxon>
        <taxon>Micrococcales</taxon>
        <taxon>Micrococcaceae</taxon>
        <taxon>Kocuria</taxon>
    </lineage>
</organism>
<comment type="caution">
    <text evidence="1">The sequence shown here is derived from an EMBL/GenBank/DDBJ whole genome shotgun (WGS) entry which is preliminary data.</text>
</comment>
<name>A0A0B0DHV5_9MICC</name>
<accession>A0A0B0DHV5</accession>